<evidence type="ECO:0000313" key="5">
    <source>
        <dbReference type="Proteomes" id="UP000287247"/>
    </source>
</evidence>
<dbReference type="PANTHER" id="PTHR10302:SF0">
    <property type="entry name" value="SINGLE-STRANDED DNA-BINDING PROTEIN, MITOCHONDRIAL"/>
    <property type="match status" value="1"/>
</dbReference>
<dbReference type="InterPro" id="IPR012340">
    <property type="entry name" value="NA-bd_OB-fold"/>
</dbReference>
<organism evidence="4 5">
    <name type="scientific">Aphanothece sacrum FPU1</name>
    <dbReference type="NCBI Taxonomy" id="1920663"/>
    <lineage>
        <taxon>Bacteria</taxon>
        <taxon>Bacillati</taxon>
        <taxon>Cyanobacteriota</taxon>
        <taxon>Cyanophyceae</taxon>
        <taxon>Oscillatoriophycideae</taxon>
        <taxon>Chroococcales</taxon>
        <taxon>Aphanothecaceae</taxon>
        <taxon>Aphanothece</taxon>
    </lineage>
</organism>
<accession>A0A401IJC8</accession>
<keyword evidence="5" id="KW-1185">Reference proteome</keyword>
<dbReference type="PIRSF" id="PIRSF002070">
    <property type="entry name" value="SSB"/>
    <property type="match status" value="1"/>
</dbReference>
<gene>
    <name evidence="4" type="ORF">AsFPU1_2623</name>
</gene>
<sequence length="122" mass="13470">MGLNVVHLVGRAGRDPEVKYFESGKVLCTVTLAVNRPTSKSDEPDWFNLKFWDKTAEVASNYVRKGSLIGIKGSLTIETWVDRNTGVNRSGPVIRVDRLDLLGSKRDADANLVGNYQGGDEF</sequence>
<reference evidence="5" key="1">
    <citation type="submission" date="2017-05" db="EMBL/GenBank/DDBJ databases">
        <title>Physiological properties and genetic analysis related to exopolysaccharide production of fresh-water unicellular cyanobacterium Aphanothece sacrum, Suizenji Nori, that has been cultured as a food source in Japan.</title>
        <authorList>
            <person name="Kanesaki Y."/>
            <person name="Yoshikawa S."/>
            <person name="Ohki K."/>
        </authorList>
    </citation>
    <scope>NUCLEOTIDE SEQUENCE [LARGE SCALE GENOMIC DNA]</scope>
    <source>
        <strain evidence="5">FPU1</strain>
    </source>
</reference>
<dbReference type="CDD" id="cd04496">
    <property type="entry name" value="SSB_OBF"/>
    <property type="match status" value="1"/>
</dbReference>
<dbReference type="GO" id="GO:0009295">
    <property type="term" value="C:nucleoid"/>
    <property type="evidence" value="ECO:0007669"/>
    <property type="project" value="TreeGrafter"/>
</dbReference>
<dbReference type="PROSITE" id="PS50935">
    <property type="entry name" value="SSB"/>
    <property type="match status" value="1"/>
</dbReference>
<name>A0A401IJC8_APHSA</name>
<comment type="caution">
    <text evidence="2">Lacks conserved residue(s) required for the propagation of feature annotation.</text>
</comment>
<proteinExistence type="inferred from homology"/>
<dbReference type="AlphaFoldDB" id="A0A401IJC8"/>
<dbReference type="Proteomes" id="UP000287247">
    <property type="component" value="Unassembled WGS sequence"/>
</dbReference>
<comment type="subunit">
    <text evidence="2">Homotetramer.</text>
</comment>
<dbReference type="EMBL" id="BDQK01000013">
    <property type="protein sequence ID" value="GBF81211.1"/>
    <property type="molecule type" value="Genomic_DNA"/>
</dbReference>
<comment type="caution">
    <text evidence="4">The sequence shown here is derived from an EMBL/GenBank/DDBJ whole genome shotgun (WGS) entry which is preliminary data.</text>
</comment>
<keyword evidence="1 2" id="KW-0238">DNA-binding</keyword>
<dbReference type="GO" id="GO:0003697">
    <property type="term" value="F:single-stranded DNA binding"/>
    <property type="evidence" value="ECO:0007669"/>
    <property type="project" value="UniProtKB-UniRule"/>
</dbReference>
<dbReference type="InterPro" id="IPR011344">
    <property type="entry name" value="ssDNA-bd"/>
</dbReference>
<evidence type="ECO:0000313" key="4">
    <source>
        <dbReference type="EMBL" id="GBF81211.1"/>
    </source>
</evidence>
<dbReference type="PANTHER" id="PTHR10302">
    <property type="entry name" value="SINGLE-STRANDED DNA-BINDING PROTEIN"/>
    <property type="match status" value="1"/>
</dbReference>
<dbReference type="GO" id="GO:0006260">
    <property type="term" value="P:DNA replication"/>
    <property type="evidence" value="ECO:0007669"/>
    <property type="project" value="InterPro"/>
</dbReference>
<dbReference type="InterPro" id="IPR000424">
    <property type="entry name" value="Primosome_PriB/ssb"/>
</dbReference>
<dbReference type="HAMAP" id="MF_00984">
    <property type="entry name" value="SSB"/>
    <property type="match status" value="1"/>
</dbReference>
<dbReference type="Gene3D" id="2.40.50.140">
    <property type="entry name" value="Nucleic acid-binding proteins"/>
    <property type="match status" value="1"/>
</dbReference>
<evidence type="ECO:0000256" key="2">
    <source>
        <dbReference type="HAMAP-Rule" id="MF_00984"/>
    </source>
</evidence>
<evidence type="ECO:0000256" key="1">
    <source>
        <dbReference type="ARBA" id="ARBA00023125"/>
    </source>
</evidence>
<dbReference type="NCBIfam" id="NF005674">
    <property type="entry name" value="PRK07459.1"/>
    <property type="match status" value="1"/>
</dbReference>
<evidence type="ECO:0000256" key="3">
    <source>
        <dbReference type="PIRNR" id="PIRNR002070"/>
    </source>
</evidence>
<dbReference type="SUPFAM" id="SSF50249">
    <property type="entry name" value="Nucleic acid-binding proteins"/>
    <property type="match status" value="1"/>
</dbReference>
<dbReference type="NCBIfam" id="TIGR00621">
    <property type="entry name" value="ssb"/>
    <property type="match status" value="1"/>
</dbReference>
<dbReference type="RefSeq" id="WP_124971056.1">
    <property type="nucleotide sequence ID" value="NZ_BDQK01000013.1"/>
</dbReference>
<dbReference type="Pfam" id="PF00436">
    <property type="entry name" value="SSB"/>
    <property type="match status" value="1"/>
</dbReference>
<dbReference type="OrthoDB" id="9809878at2"/>
<protein>
    <recommendedName>
        <fullName evidence="2 3">Single-stranded DNA-binding protein</fullName>
        <shortName evidence="2">SSB</shortName>
    </recommendedName>
</protein>